<name>A0A0P0N527_9CREN</name>
<dbReference type="AlphaFoldDB" id="A0A0P0N527"/>
<dbReference type="KEGG" id="pdl:Pyrde_1836"/>
<dbReference type="CDD" id="cd13946">
    <property type="entry name" value="LysW"/>
    <property type="match status" value="1"/>
</dbReference>
<dbReference type="STRING" id="1273541.Pyrde_1836"/>
<dbReference type="Proteomes" id="UP000058613">
    <property type="component" value="Chromosome"/>
</dbReference>
<dbReference type="NCBIfam" id="NF041070">
    <property type="entry name" value="carrier_LysW_Arch"/>
    <property type="match status" value="1"/>
</dbReference>
<sequence>MPGMPTLKCPVCGGPVEVPDDAMPGELIDHDCGVTLEVVKKDDGSFELKPFEGVGEDWGE</sequence>
<dbReference type="Pfam" id="PF21344">
    <property type="entry name" value="Zn_ribbon_LysW"/>
    <property type="match status" value="1"/>
</dbReference>
<reference evidence="1 2" key="1">
    <citation type="submission" date="2015-10" db="EMBL/GenBank/DDBJ databases">
        <title>Complete genome sequence of hyperthermophilic archaeon Pyrodictium delaneyi Su06.</title>
        <authorList>
            <person name="Jung J.-H."/>
            <person name="Lin J."/>
            <person name="Holden J.F."/>
            <person name="Park C.-S."/>
        </authorList>
    </citation>
    <scope>NUCLEOTIDE SEQUENCE [LARGE SCALE GENOMIC DNA]</scope>
    <source>
        <strain evidence="1 2">Su06</strain>
    </source>
</reference>
<proteinExistence type="predicted"/>
<dbReference type="EMBL" id="CP013011">
    <property type="protein sequence ID" value="ALL01879.1"/>
    <property type="molecule type" value="Genomic_DNA"/>
</dbReference>
<organism evidence="1 2">
    <name type="scientific">Pyrodictium delaneyi</name>
    <dbReference type="NCBI Taxonomy" id="1273541"/>
    <lineage>
        <taxon>Archaea</taxon>
        <taxon>Thermoproteota</taxon>
        <taxon>Thermoprotei</taxon>
        <taxon>Desulfurococcales</taxon>
        <taxon>Pyrodictiaceae</taxon>
        <taxon>Pyrodictium</taxon>
    </lineage>
</organism>
<evidence type="ECO:0000313" key="1">
    <source>
        <dbReference type="EMBL" id="ALL01879.1"/>
    </source>
</evidence>
<gene>
    <name evidence="1" type="ORF">Pyrde_1836</name>
</gene>
<protein>
    <submittedName>
        <fullName evidence="1">Putative lysine biosynthesis protein LysW</fullName>
    </submittedName>
</protein>
<evidence type="ECO:0000313" key="2">
    <source>
        <dbReference type="Proteomes" id="UP000058613"/>
    </source>
</evidence>
<dbReference type="PANTHER" id="PTHR40393">
    <property type="entry name" value="LYSINE BIOSYNTHESIS PROTEIN-RELATED-RELATED"/>
    <property type="match status" value="1"/>
</dbReference>
<accession>A0A0P0N527</accession>
<dbReference type="PANTHER" id="PTHR40393:SF2">
    <property type="entry name" value="ALPHA-AMINOADIPATE_GLUTAMATE CARRIER PROTEIN LYSW"/>
    <property type="match status" value="1"/>
</dbReference>
<dbReference type="Gene3D" id="2.20.28.160">
    <property type="match status" value="1"/>
</dbReference>
<dbReference type="InterPro" id="IPR005906">
    <property type="entry name" value="LysW"/>
</dbReference>